<dbReference type="EMBL" id="BAAAHC010000003">
    <property type="protein sequence ID" value="GAA0505979.1"/>
    <property type="molecule type" value="Genomic_DNA"/>
</dbReference>
<organism evidence="2 3">
    <name type="scientific">Saccharopolyspora thermophila</name>
    <dbReference type="NCBI Taxonomy" id="89367"/>
    <lineage>
        <taxon>Bacteria</taxon>
        <taxon>Bacillati</taxon>
        <taxon>Actinomycetota</taxon>
        <taxon>Actinomycetes</taxon>
        <taxon>Pseudonocardiales</taxon>
        <taxon>Pseudonocardiaceae</taxon>
        <taxon>Saccharopolyspora</taxon>
    </lineage>
</organism>
<feature type="compositionally biased region" description="Basic residues" evidence="1">
    <location>
        <begin position="30"/>
        <end position="41"/>
    </location>
</feature>
<keyword evidence="3" id="KW-1185">Reference proteome</keyword>
<sequence>MGGDLAVRAARGLAEAPQLAAQSPTVHGRTLTHRAPRRKRFGTFSPERGSHNAIEAASIETGY</sequence>
<proteinExistence type="predicted"/>
<evidence type="ECO:0000313" key="3">
    <source>
        <dbReference type="Proteomes" id="UP001500220"/>
    </source>
</evidence>
<comment type="caution">
    <text evidence="2">The sequence shown here is derived from an EMBL/GenBank/DDBJ whole genome shotgun (WGS) entry which is preliminary data.</text>
</comment>
<dbReference type="Proteomes" id="UP001500220">
    <property type="component" value="Unassembled WGS sequence"/>
</dbReference>
<feature type="region of interest" description="Disordered" evidence="1">
    <location>
        <begin position="16"/>
        <end position="63"/>
    </location>
</feature>
<protein>
    <submittedName>
        <fullName evidence="2">Uncharacterized protein</fullName>
    </submittedName>
</protein>
<reference evidence="2 3" key="1">
    <citation type="journal article" date="2019" name="Int. J. Syst. Evol. Microbiol.">
        <title>The Global Catalogue of Microorganisms (GCM) 10K type strain sequencing project: providing services to taxonomists for standard genome sequencing and annotation.</title>
        <authorList>
            <consortium name="The Broad Institute Genomics Platform"/>
            <consortium name="The Broad Institute Genome Sequencing Center for Infectious Disease"/>
            <person name="Wu L."/>
            <person name="Ma J."/>
        </authorList>
    </citation>
    <scope>NUCLEOTIDE SEQUENCE [LARGE SCALE GENOMIC DNA]</scope>
    <source>
        <strain evidence="2 3">JCM 10664</strain>
    </source>
</reference>
<accession>A0ABN1BUW0</accession>
<evidence type="ECO:0000313" key="2">
    <source>
        <dbReference type="EMBL" id="GAA0505979.1"/>
    </source>
</evidence>
<gene>
    <name evidence="2" type="ORF">GCM10009545_04990</name>
</gene>
<evidence type="ECO:0000256" key="1">
    <source>
        <dbReference type="SAM" id="MobiDB-lite"/>
    </source>
</evidence>
<name>A0ABN1BUW0_9PSEU</name>